<evidence type="ECO:0000313" key="15">
    <source>
        <dbReference type="EMBL" id="KAJ9693183.1"/>
    </source>
</evidence>
<comment type="cofactor">
    <cofactor evidence="1 12">
        <name>heme</name>
        <dbReference type="ChEBI" id="CHEBI:30413"/>
    </cofactor>
</comment>
<evidence type="ECO:0000256" key="7">
    <source>
        <dbReference type="ARBA" id="ARBA00022989"/>
    </source>
</evidence>
<reference evidence="15 16" key="1">
    <citation type="journal article" date="2023" name="BMC Biotechnol.">
        <title>Vitis rotundifolia cv Carlos genome sequencing.</title>
        <authorList>
            <person name="Huff M."/>
            <person name="Hulse-Kemp A."/>
            <person name="Scheffler B."/>
            <person name="Youngblood R."/>
            <person name="Simpson S."/>
            <person name="Babiker E."/>
            <person name="Staton M."/>
        </authorList>
    </citation>
    <scope>NUCLEOTIDE SEQUENCE [LARGE SCALE GENOMIC DNA]</scope>
    <source>
        <tissue evidence="15">Leaf</tissue>
    </source>
</reference>
<evidence type="ECO:0000256" key="9">
    <source>
        <dbReference type="ARBA" id="ARBA00023004"/>
    </source>
</evidence>
<dbReference type="GO" id="GO:0020037">
    <property type="term" value="F:heme binding"/>
    <property type="evidence" value="ECO:0007669"/>
    <property type="project" value="InterPro"/>
</dbReference>
<evidence type="ECO:0000256" key="2">
    <source>
        <dbReference type="ARBA" id="ARBA00004167"/>
    </source>
</evidence>
<evidence type="ECO:0000256" key="13">
    <source>
        <dbReference type="RuleBase" id="RU000461"/>
    </source>
</evidence>
<keyword evidence="4 12" id="KW-0349">Heme</keyword>
<evidence type="ECO:0008006" key="17">
    <source>
        <dbReference type="Google" id="ProtNLM"/>
    </source>
</evidence>
<dbReference type="PRINTS" id="PR00385">
    <property type="entry name" value="P450"/>
</dbReference>
<name>A0AA38ZQ23_VITRO</name>
<dbReference type="PANTHER" id="PTHR47944">
    <property type="entry name" value="CYTOCHROME P450 98A9"/>
    <property type="match status" value="1"/>
</dbReference>
<keyword evidence="5 14" id="KW-0812">Transmembrane</keyword>
<dbReference type="PRINTS" id="PR00463">
    <property type="entry name" value="EP450I"/>
</dbReference>
<keyword evidence="16" id="KW-1185">Reference proteome</keyword>
<dbReference type="SUPFAM" id="SSF48264">
    <property type="entry name" value="Cytochrome P450"/>
    <property type="match status" value="1"/>
</dbReference>
<feature type="transmembrane region" description="Helical" evidence="14">
    <location>
        <begin position="6"/>
        <end position="24"/>
    </location>
</feature>
<dbReference type="PROSITE" id="PS00086">
    <property type="entry name" value="CYTOCHROME_P450"/>
    <property type="match status" value="1"/>
</dbReference>
<dbReference type="GO" id="GO:0005506">
    <property type="term" value="F:iron ion binding"/>
    <property type="evidence" value="ECO:0007669"/>
    <property type="project" value="InterPro"/>
</dbReference>
<keyword evidence="6 12" id="KW-0479">Metal-binding</keyword>
<evidence type="ECO:0000313" key="16">
    <source>
        <dbReference type="Proteomes" id="UP001168098"/>
    </source>
</evidence>
<comment type="caution">
    <text evidence="15">The sequence shown here is derived from an EMBL/GenBank/DDBJ whole genome shotgun (WGS) entry which is preliminary data.</text>
</comment>
<feature type="binding site" description="axial binding residue" evidence="12">
    <location>
        <position position="449"/>
    </location>
    <ligand>
        <name>heme</name>
        <dbReference type="ChEBI" id="CHEBI:30413"/>
    </ligand>
    <ligandPart>
        <name>Fe</name>
        <dbReference type="ChEBI" id="CHEBI:18248"/>
    </ligandPart>
</feature>
<dbReference type="AlphaFoldDB" id="A0AA38ZQ23"/>
<evidence type="ECO:0000256" key="6">
    <source>
        <dbReference type="ARBA" id="ARBA00022723"/>
    </source>
</evidence>
<gene>
    <name evidence="15" type="ORF">PVL29_012082</name>
</gene>
<protein>
    <recommendedName>
        <fullName evidence="17">3,9-dihydroxypterocarpan 6A-monooxygenase</fullName>
    </recommendedName>
</protein>
<dbReference type="InterPro" id="IPR001128">
    <property type="entry name" value="Cyt_P450"/>
</dbReference>
<dbReference type="GO" id="GO:0004497">
    <property type="term" value="F:monooxygenase activity"/>
    <property type="evidence" value="ECO:0007669"/>
    <property type="project" value="UniProtKB-KW"/>
</dbReference>
<dbReference type="PANTHER" id="PTHR47944:SF17">
    <property type="entry name" value="3,9-DIHYDROXYPTEROCARPAN 6A-MONOOXYGENASE"/>
    <property type="match status" value="1"/>
</dbReference>
<comment type="subcellular location">
    <subcellularLocation>
        <location evidence="2">Membrane</location>
        <topology evidence="2">Single-pass membrane protein</topology>
    </subcellularLocation>
</comment>
<dbReference type="InterPro" id="IPR002401">
    <property type="entry name" value="Cyt_P450_E_grp-I"/>
</dbReference>
<evidence type="ECO:0000256" key="1">
    <source>
        <dbReference type="ARBA" id="ARBA00001971"/>
    </source>
</evidence>
<accession>A0AA38ZQ23</accession>
<keyword evidence="8 13" id="KW-0560">Oxidoreductase</keyword>
<comment type="similarity">
    <text evidence="3 13">Belongs to the cytochrome P450 family.</text>
</comment>
<evidence type="ECO:0000256" key="4">
    <source>
        <dbReference type="ARBA" id="ARBA00022617"/>
    </source>
</evidence>
<keyword evidence="11 14" id="KW-0472">Membrane</keyword>
<sequence>MADFQNYMVVFLVSLIFPIIFRAFRRRSHRLPPGPIPFPIIGHLHHLGPKLHKSLQKLSHRYGPLVQLFLGSNPCLVVASPELAKEFLQTHDVTFSNHPERVFGQIISYGYADLAFAPYGPRWRFMRKVCMTSVLSTHSLLQIEPIRREERNLFLQALLEKAKAGEAVHVKDEILKLTNNVASRMTMNQRCTEHESEAARVKNCMTEITQIAAKLNVADYLWFLKNLDVQGHRKRTAAAHHKFDMMMERVLKEHEEERRRKEAGEGGGELKDLVHTLLDIMEDENAEMRLTRDNVKAILLNVFGGATESPANAMVWAVAELINSPNLLEKARHEIESIIGKDRLVEESDIPNLPYIQAIVRETLRLHPGFTVISRRSTQDCIVAGYHIPANTELLVNVWAMARDPNYWENPLEFSPSRFLNEDGSIKKELDVKGRQFLLLPFGSGRRICPGASHTLQLVPSTIAAVIQCFDWKVGDGGNGSINMEEGHGSSRAHPLVCVPVARFNPFLTHAG</sequence>
<dbReference type="InterPro" id="IPR036396">
    <property type="entry name" value="Cyt_P450_sf"/>
</dbReference>
<evidence type="ECO:0000256" key="5">
    <source>
        <dbReference type="ARBA" id="ARBA00022692"/>
    </source>
</evidence>
<evidence type="ECO:0000256" key="3">
    <source>
        <dbReference type="ARBA" id="ARBA00010617"/>
    </source>
</evidence>
<dbReference type="Gene3D" id="1.10.630.10">
    <property type="entry name" value="Cytochrome P450"/>
    <property type="match status" value="1"/>
</dbReference>
<organism evidence="15 16">
    <name type="scientific">Vitis rotundifolia</name>
    <name type="common">Muscadine grape</name>
    <dbReference type="NCBI Taxonomy" id="103349"/>
    <lineage>
        <taxon>Eukaryota</taxon>
        <taxon>Viridiplantae</taxon>
        <taxon>Streptophyta</taxon>
        <taxon>Embryophyta</taxon>
        <taxon>Tracheophyta</taxon>
        <taxon>Spermatophyta</taxon>
        <taxon>Magnoliopsida</taxon>
        <taxon>eudicotyledons</taxon>
        <taxon>Gunneridae</taxon>
        <taxon>Pentapetalae</taxon>
        <taxon>rosids</taxon>
        <taxon>Vitales</taxon>
        <taxon>Vitaceae</taxon>
        <taxon>Viteae</taxon>
        <taxon>Vitis</taxon>
    </lineage>
</organism>
<keyword evidence="7 14" id="KW-1133">Transmembrane helix</keyword>
<dbReference type="InterPro" id="IPR017972">
    <property type="entry name" value="Cyt_P450_CS"/>
</dbReference>
<dbReference type="FunFam" id="1.10.630.10:FF:000019">
    <property type="entry name" value="Cytochrome P450 family protein"/>
    <property type="match status" value="1"/>
</dbReference>
<dbReference type="Proteomes" id="UP001168098">
    <property type="component" value="Unassembled WGS sequence"/>
</dbReference>
<keyword evidence="9 12" id="KW-0408">Iron</keyword>
<evidence type="ECO:0000256" key="10">
    <source>
        <dbReference type="ARBA" id="ARBA00023033"/>
    </source>
</evidence>
<dbReference type="Pfam" id="PF00067">
    <property type="entry name" value="p450"/>
    <property type="match status" value="1"/>
</dbReference>
<proteinExistence type="inferred from homology"/>
<dbReference type="GO" id="GO:0016020">
    <property type="term" value="C:membrane"/>
    <property type="evidence" value="ECO:0007669"/>
    <property type="project" value="UniProtKB-SubCell"/>
</dbReference>
<keyword evidence="10 13" id="KW-0503">Monooxygenase</keyword>
<evidence type="ECO:0000256" key="14">
    <source>
        <dbReference type="SAM" id="Phobius"/>
    </source>
</evidence>
<evidence type="ECO:0000256" key="8">
    <source>
        <dbReference type="ARBA" id="ARBA00023002"/>
    </source>
</evidence>
<evidence type="ECO:0000256" key="11">
    <source>
        <dbReference type="ARBA" id="ARBA00023136"/>
    </source>
</evidence>
<evidence type="ECO:0000256" key="12">
    <source>
        <dbReference type="PIRSR" id="PIRSR602401-1"/>
    </source>
</evidence>
<dbReference type="EMBL" id="JARBHA010000009">
    <property type="protein sequence ID" value="KAJ9693183.1"/>
    <property type="molecule type" value="Genomic_DNA"/>
</dbReference>
<dbReference type="GO" id="GO:0016705">
    <property type="term" value="F:oxidoreductase activity, acting on paired donors, with incorporation or reduction of molecular oxygen"/>
    <property type="evidence" value="ECO:0007669"/>
    <property type="project" value="InterPro"/>
</dbReference>